<dbReference type="InterPro" id="IPR011006">
    <property type="entry name" value="CheY-like_superfamily"/>
</dbReference>
<name>A0A1I6H027_9GAMM</name>
<proteinExistence type="predicted"/>
<dbReference type="Pfam" id="PF08668">
    <property type="entry name" value="HDOD"/>
    <property type="match status" value="1"/>
</dbReference>
<reference evidence="7" key="1">
    <citation type="submission" date="2016-10" db="EMBL/GenBank/DDBJ databases">
        <authorList>
            <person name="Varghese N."/>
            <person name="Submissions S."/>
        </authorList>
    </citation>
    <scope>NUCLEOTIDE SEQUENCE [LARGE SCALE GENOMIC DNA]</scope>
    <source>
        <strain evidence="7">CGMCC 1.6294</strain>
    </source>
</reference>
<dbReference type="Proteomes" id="UP000199290">
    <property type="component" value="Unassembled WGS sequence"/>
</dbReference>
<dbReference type="STRING" id="375760.SAMN04488073_1856"/>
<dbReference type="SMART" id="SM00448">
    <property type="entry name" value="REC"/>
    <property type="match status" value="1"/>
</dbReference>
<dbReference type="InterPro" id="IPR013976">
    <property type="entry name" value="HDOD"/>
</dbReference>
<feature type="domain" description="Response regulatory" evidence="4">
    <location>
        <begin position="2"/>
        <end position="118"/>
    </location>
</feature>
<accession>A0A1I6H027</accession>
<dbReference type="Gene3D" id="1.10.3210.10">
    <property type="entry name" value="Hypothetical protein af1432"/>
    <property type="match status" value="1"/>
</dbReference>
<evidence type="ECO:0000256" key="3">
    <source>
        <dbReference type="PROSITE-ProRule" id="PRU00169"/>
    </source>
</evidence>
<dbReference type="PANTHER" id="PTHR44591">
    <property type="entry name" value="STRESS RESPONSE REGULATOR PROTEIN 1"/>
    <property type="match status" value="1"/>
</dbReference>
<feature type="domain" description="HDOD" evidence="5">
    <location>
        <begin position="145"/>
        <end position="334"/>
    </location>
</feature>
<evidence type="ECO:0000259" key="5">
    <source>
        <dbReference type="PROSITE" id="PS51833"/>
    </source>
</evidence>
<dbReference type="SUPFAM" id="SSF52172">
    <property type="entry name" value="CheY-like"/>
    <property type="match status" value="1"/>
</dbReference>
<dbReference type="Pfam" id="PF00072">
    <property type="entry name" value="Response_reg"/>
    <property type="match status" value="1"/>
</dbReference>
<keyword evidence="2" id="KW-0902">Two-component regulatory system</keyword>
<dbReference type="InterPro" id="IPR050595">
    <property type="entry name" value="Bact_response_regulator"/>
</dbReference>
<organism evidence="6 7">
    <name type="scientific">Marinobacter gudaonensis</name>
    <dbReference type="NCBI Taxonomy" id="375760"/>
    <lineage>
        <taxon>Bacteria</taxon>
        <taxon>Pseudomonadati</taxon>
        <taxon>Pseudomonadota</taxon>
        <taxon>Gammaproteobacteria</taxon>
        <taxon>Pseudomonadales</taxon>
        <taxon>Marinobacteraceae</taxon>
        <taxon>Marinobacter</taxon>
    </lineage>
</organism>
<keyword evidence="7" id="KW-1185">Reference proteome</keyword>
<dbReference type="RefSeq" id="WP_091988647.1">
    <property type="nucleotide sequence ID" value="NZ_FOYV01000001.1"/>
</dbReference>
<dbReference type="EMBL" id="FOYV01000001">
    <property type="protein sequence ID" value="SFR47631.1"/>
    <property type="molecule type" value="Genomic_DNA"/>
</dbReference>
<dbReference type="PROSITE" id="PS50110">
    <property type="entry name" value="RESPONSE_REGULATORY"/>
    <property type="match status" value="1"/>
</dbReference>
<dbReference type="GO" id="GO:0000160">
    <property type="term" value="P:phosphorelay signal transduction system"/>
    <property type="evidence" value="ECO:0007669"/>
    <property type="project" value="UniProtKB-KW"/>
</dbReference>
<gene>
    <name evidence="6" type="ORF">SAMN04488073_1856</name>
</gene>
<dbReference type="OrthoDB" id="2085719at2"/>
<dbReference type="AlphaFoldDB" id="A0A1I6H027"/>
<evidence type="ECO:0000256" key="2">
    <source>
        <dbReference type="ARBA" id="ARBA00023012"/>
    </source>
</evidence>
<dbReference type="InterPro" id="IPR001789">
    <property type="entry name" value="Sig_transdc_resp-reg_receiver"/>
</dbReference>
<dbReference type="PANTHER" id="PTHR44591:SF14">
    <property type="entry name" value="PROTEIN PILG"/>
    <property type="match status" value="1"/>
</dbReference>
<evidence type="ECO:0000259" key="4">
    <source>
        <dbReference type="PROSITE" id="PS50110"/>
    </source>
</evidence>
<evidence type="ECO:0000313" key="6">
    <source>
        <dbReference type="EMBL" id="SFR47631.1"/>
    </source>
</evidence>
<feature type="modified residue" description="4-aspartylphosphate" evidence="3">
    <location>
        <position position="53"/>
    </location>
</feature>
<dbReference type="SUPFAM" id="SSF109604">
    <property type="entry name" value="HD-domain/PDEase-like"/>
    <property type="match status" value="1"/>
</dbReference>
<dbReference type="Gene3D" id="3.40.50.2300">
    <property type="match status" value="1"/>
</dbReference>
<evidence type="ECO:0000256" key="1">
    <source>
        <dbReference type="ARBA" id="ARBA00022553"/>
    </source>
</evidence>
<evidence type="ECO:0000313" key="7">
    <source>
        <dbReference type="Proteomes" id="UP000199290"/>
    </source>
</evidence>
<dbReference type="PROSITE" id="PS51833">
    <property type="entry name" value="HDOD"/>
    <property type="match status" value="1"/>
</dbReference>
<keyword evidence="1 3" id="KW-0597">Phosphoprotein</keyword>
<sequence length="387" mass="42840">MNVVIVEDDDLMADLMTTVVSGLHPSLKVFKAASMHEATELWCEKQPGFLIVDWVLPDGSGLELLRRIRTTDRKLPVVMVTGRADRDSILKAKHLGISGYISKPFSVELLHERLSTMLETVLPGQPEVRSLVERLTEGLESGVQIPGTVETATILSLMERSEELSAGQLSERWQNEAALCARLLEVANRSSFRRTGEPVVTVRDAISVMGVPMALGQALALSLDVGASFQNSTLRELADNYRDRASAVGREAQKIAIALGKRSLEFQTAGLLSRMGELAVLNILEQYSREGGALAQNEIERALSEWAQQYGNRLKIQWRLPMTMRQMIGSVHFLPRDGVRQDLLIMRLAGLLSDEVKGETEVLRLLRMLGLEDWQRAATAAEEKGEG</sequence>
<dbReference type="CDD" id="cd00156">
    <property type="entry name" value="REC"/>
    <property type="match status" value="1"/>
</dbReference>
<protein>
    <submittedName>
        <fullName evidence="6">HDOD domain-containing protein</fullName>
    </submittedName>
</protein>